<evidence type="ECO:0000259" key="1">
    <source>
        <dbReference type="PROSITE" id="PS50943"/>
    </source>
</evidence>
<sequence>MKIDDGCNSYAILKELGQRVKDLRIDSRLSQEECAAIAGISRRTLSLFESGQDIHLSKFIWILRTLKVLDNLNLLIPEKPQDPRDWSDLGHNRKRVLRTRNDEKSGDWKWGDEV</sequence>
<dbReference type="CDD" id="cd00093">
    <property type="entry name" value="HTH_XRE"/>
    <property type="match status" value="1"/>
</dbReference>
<accession>A0A073ITM9</accession>
<dbReference type="RefSeq" id="WP_051682629.1">
    <property type="nucleotide sequence ID" value="NZ_JAWRIX010000018.1"/>
</dbReference>
<comment type="caution">
    <text evidence="2">The sequence shown here is derived from an EMBL/GenBank/DDBJ whole genome shotgun (WGS) entry which is preliminary data.</text>
</comment>
<reference evidence="2 3" key="1">
    <citation type="submission" date="2014-04" db="EMBL/GenBank/DDBJ databases">
        <title>Draft Genome Sequence of Synergistes jonesii.</title>
        <authorList>
            <person name="Coil D.A."/>
            <person name="Eisen J.A."/>
            <person name="Holland-Moritz H.E."/>
        </authorList>
    </citation>
    <scope>NUCLEOTIDE SEQUENCE [LARGE SCALE GENOMIC DNA]</scope>
    <source>
        <strain evidence="2 3">78-1</strain>
    </source>
</reference>
<keyword evidence="3" id="KW-1185">Reference proteome</keyword>
<dbReference type="Pfam" id="PF13560">
    <property type="entry name" value="HTH_31"/>
    <property type="match status" value="1"/>
</dbReference>
<dbReference type="Gene3D" id="1.10.260.40">
    <property type="entry name" value="lambda repressor-like DNA-binding domains"/>
    <property type="match status" value="1"/>
</dbReference>
<protein>
    <recommendedName>
        <fullName evidence="1">HTH cro/C1-type domain-containing protein</fullName>
    </recommendedName>
</protein>
<dbReference type="PROSITE" id="PS50943">
    <property type="entry name" value="HTH_CROC1"/>
    <property type="match status" value="1"/>
</dbReference>
<dbReference type="SUPFAM" id="SSF47413">
    <property type="entry name" value="lambda repressor-like DNA-binding domains"/>
    <property type="match status" value="1"/>
</dbReference>
<name>A0A073ITM9_9BACT</name>
<proteinExistence type="predicted"/>
<dbReference type="eggNOG" id="COG1396">
    <property type="taxonomic scope" value="Bacteria"/>
</dbReference>
<dbReference type="GeneID" id="90983054"/>
<dbReference type="InterPro" id="IPR001387">
    <property type="entry name" value="Cro/C1-type_HTH"/>
</dbReference>
<dbReference type="Proteomes" id="UP000027665">
    <property type="component" value="Unassembled WGS sequence"/>
</dbReference>
<dbReference type="EMBL" id="JMKI01000015">
    <property type="protein sequence ID" value="KEJ92841.1"/>
    <property type="molecule type" value="Genomic_DNA"/>
</dbReference>
<dbReference type="AlphaFoldDB" id="A0A073ITM9"/>
<evidence type="ECO:0000313" key="3">
    <source>
        <dbReference type="Proteomes" id="UP000027665"/>
    </source>
</evidence>
<gene>
    <name evidence="2" type="ORF">EH55_00645</name>
</gene>
<dbReference type="GO" id="GO:0003677">
    <property type="term" value="F:DNA binding"/>
    <property type="evidence" value="ECO:0007669"/>
    <property type="project" value="InterPro"/>
</dbReference>
<dbReference type="OrthoDB" id="1028795at2"/>
<dbReference type="InterPro" id="IPR010982">
    <property type="entry name" value="Lambda_DNA-bd_dom_sf"/>
</dbReference>
<evidence type="ECO:0000313" key="2">
    <source>
        <dbReference type="EMBL" id="KEJ92841.1"/>
    </source>
</evidence>
<feature type="domain" description="HTH cro/C1-type" evidence="1">
    <location>
        <begin position="20"/>
        <end position="72"/>
    </location>
</feature>
<organism evidence="2 3">
    <name type="scientific">Synergistes jonesii</name>
    <dbReference type="NCBI Taxonomy" id="2754"/>
    <lineage>
        <taxon>Bacteria</taxon>
        <taxon>Thermotogati</taxon>
        <taxon>Synergistota</taxon>
        <taxon>Synergistia</taxon>
        <taxon>Synergistales</taxon>
        <taxon>Synergistaceae</taxon>
        <taxon>Synergistes</taxon>
    </lineage>
</organism>